<evidence type="ECO:0000259" key="3">
    <source>
        <dbReference type="Pfam" id="PF23395"/>
    </source>
</evidence>
<dbReference type="InterPro" id="IPR057559">
    <property type="entry name" value="SAM_6"/>
</dbReference>
<feature type="compositionally biased region" description="Basic and acidic residues" evidence="1">
    <location>
        <begin position="355"/>
        <end position="370"/>
    </location>
</feature>
<evidence type="ECO:0000313" key="4">
    <source>
        <dbReference type="EMBL" id="KAJ9162241.1"/>
    </source>
</evidence>
<organism evidence="4 5">
    <name type="scientific">Coniochaeta hoffmannii</name>
    <dbReference type="NCBI Taxonomy" id="91930"/>
    <lineage>
        <taxon>Eukaryota</taxon>
        <taxon>Fungi</taxon>
        <taxon>Dikarya</taxon>
        <taxon>Ascomycota</taxon>
        <taxon>Pezizomycotina</taxon>
        <taxon>Sordariomycetes</taxon>
        <taxon>Sordariomycetidae</taxon>
        <taxon>Coniochaetales</taxon>
        <taxon>Coniochaetaceae</taxon>
        <taxon>Coniochaeta</taxon>
    </lineage>
</organism>
<dbReference type="AlphaFoldDB" id="A0AA38SCK8"/>
<reference evidence="4" key="1">
    <citation type="submission" date="2022-07" db="EMBL/GenBank/DDBJ databases">
        <title>Fungi with potential for degradation of polypropylene.</title>
        <authorList>
            <person name="Gostincar C."/>
        </authorList>
    </citation>
    <scope>NUCLEOTIDE SEQUENCE</scope>
    <source>
        <strain evidence="4">EXF-13287</strain>
    </source>
</reference>
<comment type="caution">
    <text evidence="4">The sequence shown here is derived from an EMBL/GenBank/DDBJ whole genome shotgun (WGS) entry which is preliminary data.</text>
</comment>
<feature type="region of interest" description="Disordered" evidence="1">
    <location>
        <begin position="546"/>
        <end position="583"/>
    </location>
</feature>
<feature type="region of interest" description="Disordered" evidence="1">
    <location>
        <begin position="343"/>
        <end position="370"/>
    </location>
</feature>
<keyword evidence="5" id="KW-1185">Reference proteome</keyword>
<dbReference type="Pfam" id="PF23394">
    <property type="entry name" value="DUF7102"/>
    <property type="match status" value="1"/>
</dbReference>
<feature type="compositionally biased region" description="Pro residues" evidence="1">
    <location>
        <begin position="526"/>
        <end position="536"/>
    </location>
</feature>
<gene>
    <name evidence="4" type="ORF">NKR19_g1451</name>
</gene>
<sequence length="934" mass="103701">MKDKAQSSTLDGSETINNSPPSPPSHLNPHLDEVAQEGAEYLRELGLTVPYEDALQTWMMDAPRELLSPSDDPAGITSSDGLPDCSIPPAVSAPERWEVRGKSLALVQEVCKRQSDGEAEGYIRQIRSRTEANSIRRLKFELPALRTDNQVDVRRYKRRIATARQVQLSDPHLILEPSDEDKDEGLKFPPSAYGADARIVRSVEDDKIEISKDSFHALLKSLKADWTEAEQEAMMSSQLTYTGLLSREPVTPPLTPKLEAHEPFVPDEETCAIPPPSDLSSVLSDDLRKAEDRIFDGDEPPLSSLDMEHVNNFDEGDLVLLSEPIKKRDDLKVEEPLLPVVVDDETSTRPNPDFGEIRNDMPLDPTREGDVQCQDADKALGESLQEKAAEVMMEIEQEKLEPLDATIRVEVPILDFSIPEPEWCKFGGDSSAIFKSIPQERSVIFNGTRWSRKLIDESKMKWMLWTASKPRPHIEEPINDATLLGTFLESPADASVPTSFDFVRKKPGLAILNDDVDDDEEELQPLFPPSQRPPPQGDWISLLKKRKLSHSSDETRKKSKSNHNLHGGGSHNSKGLPGGPGQLLAQEEGAAAALLNIYLEMHAPKKLRLEQSPFFKTTEAPPANDSLSTKKDHNRKRSPVSIPEQMTEQPNAPPPPLLRCMVCPEIPHLDKPLRMILAVNIHRRMIEHLERLLPGLEIISRDYNAHNSSVWIPGSVSRTEAASTLTDEADIIPSPSTGIILTTLIKLRQKQIPGAERKTDHLTTRVERTAARYERLVILVSEGNKLDESMAAMSASDAAAFAGFQAFAATLPAESMVFYVGGGVETLARWAAAIAARHAAGSHQLRGYLQEEETHWEVFLRRAGMNTYAAQVVLGMLRAPEAEPVLDHQRAYGLPALIKISQEQRFALFEGVLGGRRILAAVGRVVDAKWPRKA</sequence>
<feature type="region of interest" description="Disordered" evidence="1">
    <location>
        <begin position="519"/>
        <end position="538"/>
    </location>
</feature>
<feature type="region of interest" description="Disordered" evidence="1">
    <location>
        <begin position="614"/>
        <end position="653"/>
    </location>
</feature>
<dbReference type="Proteomes" id="UP001174691">
    <property type="component" value="Unassembled WGS sequence"/>
</dbReference>
<feature type="domain" description="DUF7102" evidence="2">
    <location>
        <begin position="680"/>
        <end position="840"/>
    </location>
</feature>
<accession>A0AA38SCK8</accession>
<dbReference type="InterPro" id="IPR055528">
    <property type="entry name" value="DUF7102"/>
</dbReference>
<evidence type="ECO:0000313" key="5">
    <source>
        <dbReference type="Proteomes" id="UP001174691"/>
    </source>
</evidence>
<protein>
    <submittedName>
        <fullName evidence="4">Lysine acetyltransferase</fullName>
    </submittedName>
</protein>
<evidence type="ECO:0000259" key="2">
    <source>
        <dbReference type="Pfam" id="PF23394"/>
    </source>
</evidence>
<feature type="compositionally biased region" description="Polar residues" evidence="1">
    <location>
        <begin position="1"/>
        <end position="16"/>
    </location>
</feature>
<feature type="compositionally biased region" description="Gly residues" evidence="1">
    <location>
        <begin position="566"/>
        <end position="581"/>
    </location>
</feature>
<feature type="region of interest" description="Disordered" evidence="1">
    <location>
        <begin position="1"/>
        <end position="32"/>
    </location>
</feature>
<dbReference type="EMBL" id="JANBVN010000013">
    <property type="protein sequence ID" value="KAJ9162241.1"/>
    <property type="molecule type" value="Genomic_DNA"/>
</dbReference>
<feature type="domain" description="SAM-like" evidence="3">
    <location>
        <begin position="851"/>
        <end position="925"/>
    </location>
</feature>
<evidence type="ECO:0000256" key="1">
    <source>
        <dbReference type="SAM" id="MobiDB-lite"/>
    </source>
</evidence>
<name>A0AA38SCK8_9PEZI</name>
<dbReference type="Pfam" id="PF23395">
    <property type="entry name" value="SAM_6"/>
    <property type="match status" value="1"/>
</dbReference>
<proteinExistence type="predicted"/>